<evidence type="ECO:0000256" key="1">
    <source>
        <dbReference type="ARBA" id="ARBA00003800"/>
    </source>
</evidence>
<dbReference type="InterPro" id="IPR002912">
    <property type="entry name" value="ACT_dom"/>
</dbReference>
<evidence type="ECO:0000256" key="10">
    <source>
        <dbReference type="ARBA" id="ARBA00048126"/>
    </source>
</evidence>
<dbReference type="GO" id="GO:0006564">
    <property type="term" value="P:L-serine biosynthetic process"/>
    <property type="evidence" value="ECO:0007669"/>
    <property type="project" value="UniProtKB-ARBA"/>
</dbReference>
<evidence type="ECO:0000256" key="8">
    <source>
        <dbReference type="ARBA" id="ARBA00023027"/>
    </source>
</evidence>
<evidence type="ECO:0000256" key="9">
    <source>
        <dbReference type="ARBA" id="ARBA00030455"/>
    </source>
</evidence>
<dbReference type="SUPFAM" id="SSF52283">
    <property type="entry name" value="Formate/glycerate dehydrogenase catalytic domain-like"/>
    <property type="match status" value="1"/>
</dbReference>
<dbReference type="SUPFAM" id="SSF51735">
    <property type="entry name" value="NAD(P)-binding Rossmann-fold domains"/>
    <property type="match status" value="1"/>
</dbReference>
<evidence type="ECO:0000256" key="7">
    <source>
        <dbReference type="ARBA" id="ARBA00023002"/>
    </source>
</evidence>
<dbReference type="PANTHER" id="PTHR10996:SF282">
    <property type="entry name" value="D-3-PHOSPHOGLYCERATE DEHYDROGENASE 1-RELATED"/>
    <property type="match status" value="1"/>
</dbReference>
<dbReference type="EMBL" id="LCYG01000045">
    <property type="protein sequence ID" value="KLK91821.1"/>
    <property type="molecule type" value="Genomic_DNA"/>
</dbReference>
<dbReference type="PROSITE" id="PS00671">
    <property type="entry name" value="D_2_HYDROXYACID_DH_3"/>
    <property type="match status" value="1"/>
</dbReference>
<dbReference type="GO" id="GO:0004617">
    <property type="term" value="F:phosphoglycerate dehydrogenase activity"/>
    <property type="evidence" value="ECO:0007669"/>
    <property type="project" value="UniProtKB-EC"/>
</dbReference>
<dbReference type="RefSeq" id="WP_047190410.1">
    <property type="nucleotide sequence ID" value="NZ_LCYG01000045.1"/>
</dbReference>
<comment type="similarity">
    <text evidence="3 12">Belongs to the D-isomer specific 2-hydroxyacid dehydrogenase family.</text>
</comment>
<evidence type="ECO:0000256" key="4">
    <source>
        <dbReference type="ARBA" id="ARBA00013001"/>
    </source>
</evidence>
<dbReference type="InterPro" id="IPR054480">
    <property type="entry name" value="AHAS_small-like_ACT"/>
</dbReference>
<dbReference type="Pfam" id="PF00389">
    <property type="entry name" value="2-Hacid_dh"/>
    <property type="match status" value="1"/>
</dbReference>
<dbReference type="PROSITE" id="PS51671">
    <property type="entry name" value="ACT"/>
    <property type="match status" value="1"/>
</dbReference>
<dbReference type="InterPro" id="IPR029753">
    <property type="entry name" value="D-isomer_DH_CS"/>
</dbReference>
<dbReference type="PROSITE" id="PS00670">
    <property type="entry name" value="D_2_HYDROXYACID_DH_2"/>
    <property type="match status" value="1"/>
</dbReference>
<dbReference type="OrthoDB" id="9793626at2"/>
<keyword evidence="8" id="KW-0520">NAD</keyword>
<evidence type="ECO:0000313" key="14">
    <source>
        <dbReference type="EMBL" id="KLK91821.1"/>
    </source>
</evidence>
<dbReference type="InterPro" id="IPR006139">
    <property type="entry name" value="D-isomer_2_OHA_DH_cat_dom"/>
</dbReference>
<evidence type="ECO:0000256" key="11">
    <source>
        <dbReference type="ARBA" id="ARBA00048731"/>
    </source>
</evidence>
<dbReference type="UniPathway" id="UPA00135">
    <property type="reaction ID" value="UER00196"/>
</dbReference>
<sequence length="415" mass="45026">MSEQFSLQKDKIRVLLLEGVNESAIELIRSAGYTNLTYLKTALDEKELIEALQGVHILGIRSRTQLTPEIFAAANRLIAVGCFSVGTNQVDLDAARHAGIPVFNAPFSNTRSVAELVIGEIVMLLRRIFPKSTAAHVGAWDKSAIDSHEVRGKTLGIIGYGNIGSQLSYLAESMGMRVIFYDQTDKLRHGNTEPVENLHDLLSQSDVVSLHVPETPATHGMIGAAEIAAMKKGAYLINNSRGTVVDLDALAEALKSGHLRGAAVDVFPVEPASNKERFVTPLQGLDNVILTPHIGGSTEEAQERIGAEVAKKLVDYSDVGSTIGAVNFPQVQLSSRATGTRYIHVHRNVPGMLGRLNQAFSKRGLNITAQHLQTDGEIGYVVIEVEGQPEQSRETLREIRALEGTIRARLLYALG</sequence>
<evidence type="ECO:0000259" key="13">
    <source>
        <dbReference type="PROSITE" id="PS51671"/>
    </source>
</evidence>
<keyword evidence="7 12" id="KW-0560">Oxidoreductase</keyword>
<dbReference type="EC" id="1.1.1.95" evidence="5"/>
<dbReference type="NCBIfam" id="NF008759">
    <property type="entry name" value="PRK11790.1"/>
    <property type="match status" value="1"/>
</dbReference>
<comment type="catalytic activity">
    <reaction evidence="11">
        <text>(2R)-3-phosphoglycerate + NAD(+) = 3-phosphooxypyruvate + NADH + H(+)</text>
        <dbReference type="Rhea" id="RHEA:12641"/>
        <dbReference type="ChEBI" id="CHEBI:15378"/>
        <dbReference type="ChEBI" id="CHEBI:18110"/>
        <dbReference type="ChEBI" id="CHEBI:57540"/>
        <dbReference type="ChEBI" id="CHEBI:57945"/>
        <dbReference type="ChEBI" id="CHEBI:58272"/>
        <dbReference type="EC" id="1.1.1.95"/>
    </reaction>
</comment>
<accession>A0A0H1RAH1</accession>
<proteinExistence type="inferred from homology"/>
<dbReference type="InterPro" id="IPR029752">
    <property type="entry name" value="D-isomer_DH_CS1"/>
</dbReference>
<dbReference type="EC" id="1.1.1.399" evidence="4"/>
<dbReference type="SUPFAM" id="SSF55021">
    <property type="entry name" value="ACT-like"/>
    <property type="match status" value="1"/>
</dbReference>
<dbReference type="Pfam" id="PF22629">
    <property type="entry name" value="ACT_AHAS_ss"/>
    <property type="match status" value="1"/>
</dbReference>
<dbReference type="FunFam" id="3.40.50.720:FF:000041">
    <property type="entry name" value="D-3-phosphoglycerate dehydrogenase"/>
    <property type="match status" value="1"/>
</dbReference>
<name>A0A0H1RAH1_9HYPH</name>
<dbReference type="InterPro" id="IPR050223">
    <property type="entry name" value="D-isomer_2-hydroxyacid_DH"/>
</dbReference>
<dbReference type="STRING" id="1225564.AA309_18050"/>
<evidence type="ECO:0000256" key="3">
    <source>
        <dbReference type="ARBA" id="ARBA00005854"/>
    </source>
</evidence>
<evidence type="ECO:0000256" key="12">
    <source>
        <dbReference type="RuleBase" id="RU003719"/>
    </source>
</evidence>
<evidence type="ECO:0000256" key="2">
    <source>
        <dbReference type="ARBA" id="ARBA00005216"/>
    </source>
</evidence>
<comment type="function">
    <text evidence="1">Catalyzes the reversible oxidation of 3-phospho-D-glycerate to 3-phosphonooxypyruvate, the first step of the phosphorylated L-serine biosynthesis pathway. Also catalyzes the reversible oxidation of 2-hydroxyglutarate to 2-oxoglutarate.</text>
</comment>
<dbReference type="Proteomes" id="UP000035489">
    <property type="component" value="Unassembled WGS sequence"/>
</dbReference>
<dbReference type="Gene3D" id="3.40.50.720">
    <property type="entry name" value="NAD(P)-binding Rossmann-like Domain"/>
    <property type="match status" value="2"/>
</dbReference>
<dbReference type="GO" id="GO:0047545">
    <property type="term" value="F:(S)-2-hydroxyglutarate dehydrogenase activity"/>
    <property type="evidence" value="ECO:0007669"/>
    <property type="project" value="UniProtKB-ARBA"/>
</dbReference>
<reference evidence="14 15" key="1">
    <citation type="submission" date="2015-05" db="EMBL/GenBank/DDBJ databases">
        <title>Draft genome sequence of Microvirga vignae strain BR3299, a novel nitrogen fixing bacteria isolated from Brazil semi-aired region.</title>
        <authorList>
            <person name="Zilli J.E."/>
            <person name="Passos S.R."/>
            <person name="Leite J."/>
            <person name="Baldani J.I."/>
            <person name="Xavier G.R."/>
            <person name="Rumjaneck N.G."/>
            <person name="Simoes-Araujo J.L."/>
        </authorList>
    </citation>
    <scope>NUCLEOTIDE SEQUENCE [LARGE SCALE GENOMIC DNA]</scope>
    <source>
        <strain evidence="14 15">BR3299</strain>
    </source>
</reference>
<feature type="domain" description="ACT" evidence="13">
    <location>
        <begin position="341"/>
        <end position="413"/>
    </location>
</feature>
<dbReference type="GO" id="GO:0051287">
    <property type="term" value="F:NAD binding"/>
    <property type="evidence" value="ECO:0007669"/>
    <property type="project" value="InterPro"/>
</dbReference>
<dbReference type="InterPro" id="IPR006140">
    <property type="entry name" value="D-isomer_DH_NAD-bd"/>
</dbReference>
<dbReference type="CDD" id="cd04901">
    <property type="entry name" value="ACT_3PGDH"/>
    <property type="match status" value="1"/>
</dbReference>
<protein>
    <recommendedName>
        <fullName evidence="6">D-3-phosphoglycerate dehydrogenase</fullName>
        <ecNumber evidence="4">1.1.1.399</ecNumber>
        <ecNumber evidence="5">1.1.1.95</ecNumber>
    </recommendedName>
    <alternativeName>
        <fullName evidence="9">2-oxoglutarate reductase</fullName>
    </alternativeName>
</protein>
<dbReference type="Gene3D" id="3.30.70.260">
    <property type="match status" value="1"/>
</dbReference>
<comment type="catalytic activity">
    <reaction evidence="10">
        <text>(R)-2-hydroxyglutarate + NAD(+) = 2-oxoglutarate + NADH + H(+)</text>
        <dbReference type="Rhea" id="RHEA:49612"/>
        <dbReference type="ChEBI" id="CHEBI:15378"/>
        <dbReference type="ChEBI" id="CHEBI:15801"/>
        <dbReference type="ChEBI" id="CHEBI:16810"/>
        <dbReference type="ChEBI" id="CHEBI:57540"/>
        <dbReference type="ChEBI" id="CHEBI:57945"/>
        <dbReference type="EC" id="1.1.1.399"/>
    </reaction>
</comment>
<gene>
    <name evidence="14" type="ORF">AA309_18050</name>
</gene>
<evidence type="ECO:0000256" key="6">
    <source>
        <dbReference type="ARBA" id="ARBA00021582"/>
    </source>
</evidence>
<dbReference type="PATRIC" id="fig|1225564.3.peg.4745"/>
<dbReference type="PROSITE" id="PS00065">
    <property type="entry name" value="D_2_HYDROXYACID_DH_1"/>
    <property type="match status" value="1"/>
</dbReference>
<comment type="caution">
    <text evidence="14">The sequence shown here is derived from an EMBL/GenBank/DDBJ whole genome shotgun (WGS) entry which is preliminary data.</text>
</comment>
<dbReference type="PANTHER" id="PTHR10996">
    <property type="entry name" value="2-HYDROXYACID DEHYDROGENASE-RELATED"/>
    <property type="match status" value="1"/>
</dbReference>
<dbReference type="AlphaFoldDB" id="A0A0H1RAH1"/>
<dbReference type="InterPro" id="IPR036291">
    <property type="entry name" value="NAD(P)-bd_dom_sf"/>
</dbReference>
<keyword evidence="15" id="KW-1185">Reference proteome</keyword>
<comment type="pathway">
    <text evidence="2">Amino-acid biosynthesis; L-serine biosynthesis; L-serine from 3-phospho-D-glycerate: step 1/3.</text>
</comment>
<dbReference type="Pfam" id="PF02826">
    <property type="entry name" value="2-Hacid_dh_C"/>
    <property type="match status" value="1"/>
</dbReference>
<dbReference type="InterPro" id="IPR045865">
    <property type="entry name" value="ACT-like_dom_sf"/>
</dbReference>
<organism evidence="14 15">
    <name type="scientific">Microvirga vignae</name>
    <dbReference type="NCBI Taxonomy" id="1225564"/>
    <lineage>
        <taxon>Bacteria</taxon>
        <taxon>Pseudomonadati</taxon>
        <taxon>Pseudomonadota</taxon>
        <taxon>Alphaproteobacteria</taxon>
        <taxon>Hyphomicrobiales</taxon>
        <taxon>Methylobacteriaceae</taxon>
        <taxon>Microvirga</taxon>
    </lineage>
</organism>
<evidence type="ECO:0000313" key="15">
    <source>
        <dbReference type="Proteomes" id="UP000035489"/>
    </source>
</evidence>
<dbReference type="CDD" id="cd12176">
    <property type="entry name" value="PGDH_3"/>
    <property type="match status" value="1"/>
</dbReference>
<evidence type="ECO:0000256" key="5">
    <source>
        <dbReference type="ARBA" id="ARBA00013143"/>
    </source>
</evidence>